<name>A0A6H0XPD7_9PEZI</name>
<dbReference type="PANTHER" id="PTHR10622">
    <property type="entry name" value="HET DOMAIN-CONTAINING PROTEIN"/>
    <property type="match status" value="1"/>
</dbReference>
<dbReference type="SUPFAM" id="SSF52540">
    <property type="entry name" value="P-loop containing nucleoside triphosphate hydrolases"/>
    <property type="match status" value="1"/>
</dbReference>
<feature type="domain" description="Nephrocystin 3-like N-terminal" evidence="2">
    <location>
        <begin position="185"/>
        <end position="347"/>
    </location>
</feature>
<reference evidence="3 4" key="1">
    <citation type="journal article" date="2016" name="Sci. Rep.">
        <title>Peltaster fructicola genome reveals evolution from an invasive phytopathogen to an ectophytic parasite.</title>
        <authorList>
            <person name="Xu C."/>
            <person name="Chen H."/>
            <person name="Gleason M.L."/>
            <person name="Xu J.R."/>
            <person name="Liu H."/>
            <person name="Zhang R."/>
            <person name="Sun G."/>
        </authorList>
    </citation>
    <scope>NUCLEOTIDE SEQUENCE [LARGE SCALE GENOMIC DNA]</scope>
    <source>
        <strain evidence="3 4">LNHT1506</strain>
    </source>
</reference>
<evidence type="ECO:0000313" key="4">
    <source>
        <dbReference type="Proteomes" id="UP000503462"/>
    </source>
</evidence>
<dbReference type="InterPro" id="IPR027417">
    <property type="entry name" value="P-loop_NTPase"/>
</dbReference>
<sequence length="450" mass="51677">MNRMYQYYANAKVCYVYLVDVDGLDDFVSSRWHRRGWTLQELIAPKELQFYNKNGRLLGDRTTLRSEILQACGIDVSQGLHEISFPERFRWSLQRETTKGEDASYCMLGLLEVYMVVNYGIGIEAAREKMLRLVEREHGGRTVRQMRAMLRVPDATDQRGMDLLSRLQYHGMGSRRANVSMPLDGTCDWLLRHPDYKRWSTNGGFFWIKGKPGAGKSTLIRFADSQCDEQVALRLTHYFNARGAHIEKTVEGLYRALLCQLLLSGKTLQARVCQYWTTLNTHSLQQWSAPELQRLLVYAVQQLSTRVLCYIDALDECTATELQDMIHFLLDLAKKSAVEFKICFASRYYPSVIIQGSAELRLEDQNDHDQAIADYVDARLLIEHSPAGDALRAEVVAKANKVFFWVVLVVKVLNEDTADGNMFLLRQKLAELPHELDELMTRANLATSIW</sequence>
<dbReference type="EMBL" id="CP051140">
    <property type="protein sequence ID" value="QIW96626.1"/>
    <property type="molecule type" value="Genomic_DNA"/>
</dbReference>
<keyword evidence="4" id="KW-1185">Reference proteome</keyword>
<evidence type="ECO:0000256" key="1">
    <source>
        <dbReference type="ARBA" id="ARBA00022737"/>
    </source>
</evidence>
<dbReference type="PANTHER" id="PTHR10622:SF10">
    <property type="entry name" value="HET DOMAIN-CONTAINING PROTEIN"/>
    <property type="match status" value="1"/>
</dbReference>
<proteinExistence type="predicted"/>
<organism evidence="3 4">
    <name type="scientific">Peltaster fructicola</name>
    <dbReference type="NCBI Taxonomy" id="286661"/>
    <lineage>
        <taxon>Eukaryota</taxon>
        <taxon>Fungi</taxon>
        <taxon>Dikarya</taxon>
        <taxon>Ascomycota</taxon>
        <taxon>Pezizomycotina</taxon>
        <taxon>Dothideomycetes</taxon>
        <taxon>Dothideomycetes incertae sedis</taxon>
        <taxon>Peltaster</taxon>
    </lineage>
</organism>
<dbReference type="Gene3D" id="3.40.50.300">
    <property type="entry name" value="P-loop containing nucleotide triphosphate hydrolases"/>
    <property type="match status" value="1"/>
</dbReference>
<accession>A0A6H0XPD7</accession>
<evidence type="ECO:0000259" key="2">
    <source>
        <dbReference type="Pfam" id="PF24883"/>
    </source>
</evidence>
<dbReference type="InterPro" id="IPR056884">
    <property type="entry name" value="NPHP3-like_N"/>
</dbReference>
<dbReference type="Proteomes" id="UP000503462">
    <property type="component" value="Chromosome 2"/>
</dbReference>
<dbReference type="Pfam" id="PF24883">
    <property type="entry name" value="NPHP3_N"/>
    <property type="match status" value="1"/>
</dbReference>
<protein>
    <recommendedName>
        <fullName evidence="2">Nephrocystin 3-like N-terminal domain-containing protein</fullName>
    </recommendedName>
</protein>
<gene>
    <name evidence="3" type="ORF">AMS68_002144</name>
</gene>
<evidence type="ECO:0000313" key="3">
    <source>
        <dbReference type="EMBL" id="QIW96626.1"/>
    </source>
</evidence>
<dbReference type="AlphaFoldDB" id="A0A6H0XPD7"/>
<keyword evidence="1" id="KW-0677">Repeat</keyword>
<dbReference type="OrthoDB" id="194358at2759"/>